<dbReference type="InterPro" id="IPR036968">
    <property type="entry name" value="Enolpyruvate_Tfrase_sf"/>
</dbReference>
<comment type="pathway">
    <text evidence="1 7">Metabolic intermediate biosynthesis; chorismate biosynthesis; chorismate from D-erythrose 4-phosphate and phosphoenolpyruvate: step 6/7.</text>
</comment>
<dbReference type="SUPFAM" id="SSF55205">
    <property type="entry name" value="EPT/RTPC-like"/>
    <property type="match status" value="1"/>
</dbReference>
<keyword evidence="3 7" id="KW-0028">Amino-acid biosynthesis</keyword>
<dbReference type="UniPathway" id="UPA00053">
    <property type="reaction ID" value="UER00089"/>
</dbReference>
<comment type="similarity">
    <text evidence="2 7">Belongs to the EPSP synthase family.</text>
</comment>
<feature type="binding site" evidence="7">
    <location>
        <position position="26"/>
    </location>
    <ligand>
        <name>3-phosphoshikimate</name>
        <dbReference type="ChEBI" id="CHEBI:145989"/>
    </ligand>
</feature>
<feature type="binding site" evidence="7">
    <location>
        <position position="122"/>
    </location>
    <ligand>
        <name>phosphoenolpyruvate</name>
        <dbReference type="ChEBI" id="CHEBI:58702"/>
    </ligand>
</feature>
<feature type="binding site" evidence="7">
    <location>
        <position position="313"/>
    </location>
    <ligand>
        <name>3-phosphoshikimate</name>
        <dbReference type="ChEBI" id="CHEBI:145989"/>
    </ligand>
</feature>
<gene>
    <name evidence="7 9" type="primary">aroA</name>
    <name evidence="9" type="ORF">COV86_03150</name>
</gene>
<dbReference type="InterPro" id="IPR001986">
    <property type="entry name" value="Enolpyruvate_Tfrase_dom"/>
</dbReference>
<dbReference type="PANTHER" id="PTHR21090:SF5">
    <property type="entry name" value="PENTAFUNCTIONAL AROM POLYPEPTIDE"/>
    <property type="match status" value="1"/>
</dbReference>
<protein>
    <recommendedName>
        <fullName evidence="7">3-phosphoshikimate 1-carboxyvinyltransferase</fullName>
        <ecNumber evidence="7">2.5.1.19</ecNumber>
    </recommendedName>
    <alternativeName>
        <fullName evidence="7">5-enolpyruvylshikimate-3-phosphate synthase</fullName>
        <shortName evidence="7">EPSP synthase</shortName>
        <shortName evidence="7">EPSPS</shortName>
    </alternativeName>
</protein>
<dbReference type="GO" id="GO:0009073">
    <property type="term" value="P:aromatic amino acid family biosynthetic process"/>
    <property type="evidence" value="ECO:0007669"/>
    <property type="project" value="UniProtKB-KW"/>
</dbReference>
<evidence type="ECO:0000256" key="5">
    <source>
        <dbReference type="ARBA" id="ARBA00023141"/>
    </source>
</evidence>
<feature type="binding site" evidence="7">
    <location>
        <position position="414"/>
    </location>
    <ligand>
        <name>phosphoenolpyruvate</name>
        <dbReference type="ChEBI" id="CHEBI:58702"/>
    </ligand>
</feature>
<organism evidence="9 10">
    <name type="scientific">Candidatus Roizmanbacteria bacterium CG11_big_fil_rev_8_21_14_0_20_35_14</name>
    <dbReference type="NCBI Taxonomy" id="1974855"/>
    <lineage>
        <taxon>Bacteria</taxon>
        <taxon>Candidatus Roizmaniibacteriota</taxon>
    </lineage>
</organism>
<evidence type="ECO:0000313" key="9">
    <source>
        <dbReference type="EMBL" id="PIQ72409.1"/>
    </source>
</evidence>
<dbReference type="HAMAP" id="MF_00210">
    <property type="entry name" value="EPSP_synth"/>
    <property type="match status" value="1"/>
</dbReference>
<comment type="subcellular location">
    <subcellularLocation>
        <location evidence="7">Cytoplasm</location>
    </subcellularLocation>
</comment>
<evidence type="ECO:0000256" key="1">
    <source>
        <dbReference type="ARBA" id="ARBA00004811"/>
    </source>
</evidence>
<dbReference type="InterPro" id="IPR006264">
    <property type="entry name" value="EPSP_synthase"/>
</dbReference>
<evidence type="ECO:0000256" key="2">
    <source>
        <dbReference type="ARBA" id="ARBA00009948"/>
    </source>
</evidence>
<accession>A0A2H0KME5</accession>
<dbReference type="GO" id="GO:0003866">
    <property type="term" value="F:3-phosphoshikimate 1-carboxyvinyltransferase activity"/>
    <property type="evidence" value="ECO:0007669"/>
    <property type="project" value="UniProtKB-UniRule"/>
</dbReference>
<comment type="caution">
    <text evidence="7">Lacks conserved residue(s) required for the propagation of feature annotation.</text>
</comment>
<dbReference type="GO" id="GO:0009423">
    <property type="term" value="P:chorismate biosynthetic process"/>
    <property type="evidence" value="ECO:0007669"/>
    <property type="project" value="UniProtKB-UniRule"/>
</dbReference>
<feature type="binding site" evidence="7">
    <location>
        <position position="168"/>
    </location>
    <ligand>
        <name>phosphoenolpyruvate</name>
        <dbReference type="ChEBI" id="CHEBI:58702"/>
    </ligand>
</feature>
<dbReference type="CDD" id="cd01556">
    <property type="entry name" value="EPSP_synthase"/>
    <property type="match status" value="1"/>
</dbReference>
<dbReference type="NCBIfam" id="TIGR01356">
    <property type="entry name" value="aroA"/>
    <property type="match status" value="1"/>
</dbReference>
<feature type="domain" description="Enolpyruvate transferase" evidence="8">
    <location>
        <begin position="5"/>
        <end position="422"/>
    </location>
</feature>
<evidence type="ECO:0000313" key="10">
    <source>
        <dbReference type="Proteomes" id="UP000229570"/>
    </source>
</evidence>
<feature type="binding site" evidence="7">
    <location>
        <position position="167"/>
    </location>
    <ligand>
        <name>3-phosphoshikimate</name>
        <dbReference type="ChEBI" id="CHEBI:145989"/>
    </ligand>
</feature>
<feature type="binding site" evidence="7">
    <location>
        <position position="92"/>
    </location>
    <ligand>
        <name>phosphoenolpyruvate</name>
        <dbReference type="ChEBI" id="CHEBI:58702"/>
    </ligand>
</feature>
<feature type="binding site" evidence="7">
    <location>
        <position position="168"/>
    </location>
    <ligand>
        <name>3-phosphoshikimate</name>
        <dbReference type="ChEBI" id="CHEBI:145989"/>
    </ligand>
</feature>
<dbReference type="GO" id="GO:0005737">
    <property type="term" value="C:cytoplasm"/>
    <property type="evidence" value="ECO:0007669"/>
    <property type="project" value="UniProtKB-SubCell"/>
</dbReference>
<dbReference type="AlphaFoldDB" id="A0A2H0KME5"/>
<feature type="binding site" evidence="7">
    <location>
        <position position="388"/>
    </location>
    <ligand>
        <name>phosphoenolpyruvate</name>
        <dbReference type="ChEBI" id="CHEBI:58702"/>
    </ligand>
</feature>
<dbReference type="Gene3D" id="3.65.10.10">
    <property type="entry name" value="Enolpyruvate transferase domain"/>
    <property type="match status" value="2"/>
</dbReference>
<comment type="catalytic activity">
    <reaction evidence="6">
        <text>3-phosphoshikimate + phosphoenolpyruvate = 5-O-(1-carboxyvinyl)-3-phosphoshikimate + phosphate</text>
        <dbReference type="Rhea" id="RHEA:21256"/>
        <dbReference type="ChEBI" id="CHEBI:43474"/>
        <dbReference type="ChEBI" id="CHEBI:57701"/>
        <dbReference type="ChEBI" id="CHEBI:58702"/>
        <dbReference type="ChEBI" id="CHEBI:145989"/>
        <dbReference type="EC" id="2.5.1.19"/>
    </reaction>
    <physiologicalReaction direction="left-to-right" evidence="6">
        <dbReference type="Rhea" id="RHEA:21257"/>
    </physiologicalReaction>
</comment>
<comment type="caution">
    <text evidence="9">The sequence shown here is derived from an EMBL/GenBank/DDBJ whole genome shotgun (WGS) entry which is preliminary data.</text>
</comment>
<dbReference type="Proteomes" id="UP000229570">
    <property type="component" value="Unassembled WGS sequence"/>
</dbReference>
<dbReference type="GO" id="GO:0008652">
    <property type="term" value="P:amino acid biosynthetic process"/>
    <property type="evidence" value="ECO:0007669"/>
    <property type="project" value="UniProtKB-KW"/>
</dbReference>
<feature type="binding site" evidence="7">
    <location>
        <position position="21"/>
    </location>
    <ligand>
        <name>3-phosphoshikimate</name>
        <dbReference type="ChEBI" id="CHEBI:145989"/>
    </ligand>
</feature>
<evidence type="ECO:0000256" key="3">
    <source>
        <dbReference type="ARBA" id="ARBA00022605"/>
    </source>
</evidence>
<proteinExistence type="inferred from homology"/>
<comment type="subunit">
    <text evidence="7">Monomer.</text>
</comment>
<sequence>MKILVRKSNNLIGKFHVPPAKSHGWRALFLAGLAHGKSKIIRPKESKDWLKAIEGMRQFGAKINKVGESWLIEGIGNKVQVPDNVIECGNSGPLLRYFGIISAVLTDKYVVITGDESLRHNRLAKPVVDAVNQLGGWGVTTKSDNHAPIIIKGKINGGKCTVDGAESQIVSALLIGCSLCQKDTEIFVTNAGEKPWVELTISWLKKAGIKVHNIGNKYEHFRVSGGQILKPLGNVVIPADWQSIPTVLLAGILIPGSKIEVINIDPKDSCPDRLVVPVLKKMGADIKFTNNSVVAQFSPHLKGTKVDANNFTDQFVPIAIAAAFAQGKTEIFNNEIQHHKECDRIKAVTKALISMGVKVMEKKDGLIIKGNGGKDLKGAKINSHKDHRMVMNFTVAGMRSTGETNLNNAESLDKTFNNFTDQFINLGTNIKKI</sequence>
<dbReference type="PANTHER" id="PTHR21090">
    <property type="entry name" value="AROM/DEHYDROQUINATE SYNTHASE"/>
    <property type="match status" value="1"/>
</dbReference>
<feature type="binding site" evidence="7">
    <location>
        <position position="22"/>
    </location>
    <ligand>
        <name>3-phosphoshikimate</name>
        <dbReference type="ChEBI" id="CHEBI:145989"/>
    </ligand>
</feature>
<evidence type="ECO:0000256" key="4">
    <source>
        <dbReference type="ARBA" id="ARBA00022679"/>
    </source>
</evidence>
<dbReference type="EC" id="2.5.1.19" evidence="7"/>
<keyword evidence="7" id="KW-0963">Cytoplasm</keyword>
<evidence type="ECO:0000256" key="6">
    <source>
        <dbReference type="ARBA" id="ARBA00044633"/>
    </source>
</evidence>
<feature type="binding site" evidence="7">
    <location>
        <position position="21"/>
    </location>
    <ligand>
        <name>phosphoenolpyruvate</name>
        <dbReference type="ChEBI" id="CHEBI:58702"/>
    </ligand>
</feature>
<dbReference type="Pfam" id="PF00275">
    <property type="entry name" value="EPSP_synthase"/>
    <property type="match status" value="1"/>
</dbReference>
<feature type="active site" description="Proton acceptor" evidence="7">
    <location>
        <position position="313"/>
    </location>
</feature>
<dbReference type="PIRSF" id="PIRSF000505">
    <property type="entry name" value="EPSPS"/>
    <property type="match status" value="1"/>
</dbReference>
<evidence type="ECO:0000256" key="7">
    <source>
        <dbReference type="HAMAP-Rule" id="MF_00210"/>
    </source>
</evidence>
<keyword evidence="4 7" id="KW-0808">Transferase</keyword>
<evidence type="ECO:0000259" key="8">
    <source>
        <dbReference type="Pfam" id="PF00275"/>
    </source>
</evidence>
<reference evidence="9 10" key="1">
    <citation type="submission" date="2017-09" db="EMBL/GenBank/DDBJ databases">
        <title>Depth-based differentiation of microbial function through sediment-hosted aquifers and enrichment of novel symbionts in the deep terrestrial subsurface.</title>
        <authorList>
            <person name="Probst A.J."/>
            <person name="Ladd B."/>
            <person name="Jarett J.K."/>
            <person name="Geller-Mcgrath D.E."/>
            <person name="Sieber C.M."/>
            <person name="Emerson J.B."/>
            <person name="Anantharaman K."/>
            <person name="Thomas B.C."/>
            <person name="Malmstrom R."/>
            <person name="Stieglmeier M."/>
            <person name="Klingl A."/>
            <person name="Woyke T."/>
            <person name="Ryan C.M."/>
            <person name="Banfield J.F."/>
        </authorList>
    </citation>
    <scope>NUCLEOTIDE SEQUENCE [LARGE SCALE GENOMIC DNA]</scope>
    <source>
        <strain evidence="9">CG11_big_fil_rev_8_21_14_0_20_35_14</strain>
    </source>
</reference>
<keyword evidence="5 7" id="KW-0057">Aromatic amino acid biosynthesis</keyword>
<comment type="function">
    <text evidence="7">Catalyzes the transfer of the enolpyruvyl moiety of phosphoenolpyruvate (PEP) to the 5-hydroxyl of shikimate-3-phosphate (S3P) to produce enolpyruvyl shikimate-3-phosphate and inorganic phosphate.</text>
</comment>
<name>A0A2H0KME5_9BACT</name>
<feature type="binding site" evidence="7">
    <location>
        <position position="344"/>
    </location>
    <ligand>
        <name>phosphoenolpyruvate</name>
        <dbReference type="ChEBI" id="CHEBI:58702"/>
    </ligand>
</feature>
<dbReference type="InterPro" id="IPR013792">
    <property type="entry name" value="RNA3'P_cycl/enolpyr_Trfase_a/b"/>
</dbReference>
<feature type="binding site" evidence="7">
    <location>
        <position position="340"/>
    </location>
    <ligand>
        <name>3-phosphoshikimate</name>
        <dbReference type="ChEBI" id="CHEBI:145989"/>
    </ligand>
</feature>
<dbReference type="EMBL" id="PCVL01000043">
    <property type="protein sequence ID" value="PIQ72409.1"/>
    <property type="molecule type" value="Genomic_DNA"/>
</dbReference>